<evidence type="ECO:0000313" key="4">
    <source>
        <dbReference type="Proteomes" id="UP000549250"/>
    </source>
</evidence>
<dbReference type="Gene3D" id="3.40.50.1000">
    <property type="entry name" value="HAD superfamily/HAD-like"/>
    <property type="match status" value="1"/>
</dbReference>
<keyword evidence="4" id="KW-1185">Reference proteome</keyword>
<dbReference type="Gene3D" id="3.40.1110.10">
    <property type="entry name" value="Calcium-transporting ATPase, cytoplasmic domain N"/>
    <property type="match status" value="1"/>
</dbReference>
<dbReference type="RefSeq" id="WP_183165559.1">
    <property type="nucleotide sequence ID" value="NZ_JACHXI010000003.1"/>
</dbReference>
<name>A0A839T2H1_AZOMA</name>
<reference evidence="3 4" key="1">
    <citation type="submission" date="2020-08" db="EMBL/GenBank/DDBJ databases">
        <title>Genomic Encyclopedia of Type Strains, Phase III (KMG-III): the genomes of soil and plant-associated and newly described type strains.</title>
        <authorList>
            <person name="Whitman W."/>
        </authorList>
    </citation>
    <scope>NUCLEOTIDE SEQUENCE [LARGE SCALE GENOMIC DNA]</scope>
    <source>
        <strain evidence="3 4">CECT 4462</strain>
    </source>
</reference>
<gene>
    <name evidence="3" type="ORF">FHR87_000957</name>
</gene>
<dbReference type="InterPro" id="IPR059000">
    <property type="entry name" value="ATPase_P-type_domA"/>
</dbReference>
<organism evidence="3 4">
    <name type="scientific">Azomonas macrocytogenes</name>
    <name type="common">Azotobacter macrocytogenes</name>
    <dbReference type="NCBI Taxonomy" id="69962"/>
    <lineage>
        <taxon>Bacteria</taxon>
        <taxon>Pseudomonadati</taxon>
        <taxon>Pseudomonadota</taxon>
        <taxon>Gammaproteobacteria</taxon>
        <taxon>Pseudomonadales</taxon>
        <taxon>Pseudomonadaceae</taxon>
        <taxon>Azomonas</taxon>
    </lineage>
</organism>
<comment type="similarity">
    <text evidence="1">Belongs to the cation transport ATPase (P-type) (TC 3.A.3) family. Type IB subfamily.</text>
</comment>
<protein>
    <submittedName>
        <fullName evidence="3">Cation transport ATPase</fullName>
    </submittedName>
</protein>
<dbReference type="InterPro" id="IPR051014">
    <property type="entry name" value="Cation_Transport_ATPase_IB"/>
</dbReference>
<dbReference type="InterPro" id="IPR023299">
    <property type="entry name" value="ATPase_P-typ_cyto_dom_N"/>
</dbReference>
<evidence type="ECO:0000259" key="2">
    <source>
        <dbReference type="Pfam" id="PF00122"/>
    </source>
</evidence>
<accession>A0A839T2H1</accession>
<feature type="domain" description="P-type ATPase A" evidence="2">
    <location>
        <begin position="344"/>
        <end position="425"/>
    </location>
</feature>
<dbReference type="GO" id="GO:0000166">
    <property type="term" value="F:nucleotide binding"/>
    <property type="evidence" value="ECO:0007669"/>
    <property type="project" value="InterPro"/>
</dbReference>
<proteinExistence type="inferred from homology"/>
<dbReference type="Pfam" id="PF00122">
    <property type="entry name" value="E1-E2_ATPase"/>
    <property type="match status" value="1"/>
</dbReference>
<dbReference type="EMBL" id="JACHXI010000003">
    <property type="protein sequence ID" value="MBB3102574.1"/>
    <property type="molecule type" value="Genomic_DNA"/>
</dbReference>
<dbReference type="PANTHER" id="PTHR48085">
    <property type="entry name" value="CADMIUM/ZINC-TRANSPORTING ATPASE HMA2-RELATED"/>
    <property type="match status" value="1"/>
</dbReference>
<comment type="caution">
    <text evidence="3">The sequence shown here is derived from an EMBL/GenBank/DDBJ whole genome shotgun (WGS) entry which is preliminary data.</text>
</comment>
<sequence length="869" mass="93494">MVLGTHVVSRRDTSDYLVLDRARQQPRGSGAFEVRLNARRLQLIHGDLFLDDDRRARWLIDQAFGLDEVRSIVVRREHSKVTIDLAPSADATAVWQRLAALLREVGNGVTQAVAPRTAALDLAGPAYGLPVRVTRAGNTLTTFRTRVLAEAHLLIGHPLLRQHGTRERFEDLLRSVHGVTEVRSVRLGASVLIVYDSALIGIEQILRLAERAWPEVVDGEPLVPRPRKLIVATGLLAFSFTAQFLRPVLLPWATAAAALYALPNLFAALRDLARGRIGLPALYTAGLGFLLWNRLPFASGVMSVFRQLWPSLANRLVANAERRLFAEQRRRLAWARLEDTRHGEISIDLGDLKPGAAILVHAGDFLPADGVVIDGNASIDEDILTGARGAADKTVGDWVYAGTFVREGSLTVRVERVGVDTTLAVLSGTLPRGVLTALPSSAEAERIANRNAKPALAAAALLLLATRTPRLSQVVIRPDYATAPRLSAHVSALTAIAELLSQGVLIRHPASLDQLSAVDVYVFDDSVDFVQRSVNVAKVNAVTRAAGYEALVFAASAFAGHDDARAIALHQELDEDSTPSLTRSRRQHAGAVSFWDRSGAEIVVTTPARALAEHFVAPSSKILNLVERLAAQALDDPAVRPLVVTRDRRILGVIQFERQGALRVAEIVTALRAQHPEARFVHVSGAPQDEAEARTEGIGFDAVFGGLDTQAKASTIRSLSAHTAWLGDGTDPEAAVVSAASIVSISLAGLANLSRDTADIVLLRDDLRALLAPRAGAITHLNRLQADYRTVYLANLLGVASGFVAGFGSLRVGLISNLGSAAVFLSRWRALAGSVARASRVAETRRVAVPLSAPPQGRHGLLLESDHTK</sequence>
<dbReference type="GO" id="GO:0016020">
    <property type="term" value="C:membrane"/>
    <property type="evidence" value="ECO:0007669"/>
    <property type="project" value="TreeGrafter"/>
</dbReference>
<dbReference type="SUPFAM" id="SSF81653">
    <property type="entry name" value="Calcium ATPase, transduction domain A"/>
    <property type="match status" value="1"/>
</dbReference>
<dbReference type="Gene3D" id="2.70.150.10">
    <property type="entry name" value="Calcium-transporting ATPase, cytoplasmic transduction domain A"/>
    <property type="match status" value="1"/>
</dbReference>
<dbReference type="InterPro" id="IPR008250">
    <property type="entry name" value="ATPase_P-typ_transduc_dom_A_sf"/>
</dbReference>
<dbReference type="InterPro" id="IPR023214">
    <property type="entry name" value="HAD_sf"/>
</dbReference>
<evidence type="ECO:0000313" key="3">
    <source>
        <dbReference type="EMBL" id="MBB3102574.1"/>
    </source>
</evidence>
<dbReference type="GO" id="GO:0022857">
    <property type="term" value="F:transmembrane transporter activity"/>
    <property type="evidence" value="ECO:0007669"/>
    <property type="project" value="TreeGrafter"/>
</dbReference>
<dbReference type="Proteomes" id="UP000549250">
    <property type="component" value="Unassembled WGS sequence"/>
</dbReference>
<evidence type="ECO:0000256" key="1">
    <source>
        <dbReference type="ARBA" id="ARBA00006024"/>
    </source>
</evidence>
<dbReference type="AlphaFoldDB" id="A0A839T2H1"/>